<dbReference type="Proteomes" id="UP000637002">
    <property type="component" value="Unassembled WGS sequence"/>
</dbReference>
<dbReference type="EMBL" id="BMGG01000002">
    <property type="protein sequence ID" value="GGC53746.1"/>
    <property type="molecule type" value="Genomic_DNA"/>
</dbReference>
<reference evidence="2" key="1">
    <citation type="journal article" date="2014" name="Int. J. Syst. Evol. Microbiol.">
        <title>Complete genome sequence of Corynebacterium casei LMG S-19264T (=DSM 44701T), isolated from a smear-ripened cheese.</title>
        <authorList>
            <consortium name="US DOE Joint Genome Institute (JGI-PGF)"/>
            <person name="Walter F."/>
            <person name="Albersmeier A."/>
            <person name="Kalinowski J."/>
            <person name="Ruckert C."/>
        </authorList>
    </citation>
    <scope>NUCLEOTIDE SEQUENCE</scope>
    <source>
        <strain evidence="2">CGMCC 1.12919</strain>
    </source>
</reference>
<feature type="compositionally biased region" description="Basic and acidic residues" evidence="1">
    <location>
        <begin position="1"/>
        <end position="15"/>
    </location>
</feature>
<organism evidence="2 3">
    <name type="scientific">Chelatococcus reniformis</name>
    <dbReference type="NCBI Taxonomy" id="1494448"/>
    <lineage>
        <taxon>Bacteria</taxon>
        <taxon>Pseudomonadati</taxon>
        <taxon>Pseudomonadota</taxon>
        <taxon>Alphaproteobacteria</taxon>
        <taxon>Hyphomicrobiales</taxon>
        <taxon>Chelatococcaceae</taxon>
        <taxon>Chelatococcus</taxon>
    </lineage>
</organism>
<evidence type="ECO:0008006" key="4">
    <source>
        <dbReference type="Google" id="ProtNLM"/>
    </source>
</evidence>
<evidence type="ECO:0000256" key="1">
    <source>
        <dbReference type="SAM" id="MobiDB-lite"/>
    </source>
</evidence>
<accession>A0A916X959</accession>
<reference evidence="2" key="2">
    <citation type="submission" date="2020-09" db="EMBL/GenBank/DDBJ databases">
        <authorList>
            <person name="Sun Q."/>
            <person name="Zhou Y."/>
        </authorList>
    </citation>
    <scope>NUCLEOTIDE SEQUENCE</scope>
    <source>
        <strain evidence="2">CGMCC 1.12919</strain>
    </source>
</reference>
<name>A0A916X959_9HYPH</name>
<evidence type="ECO:0000313" key="2">
    <source>
        <dbReference type="EMBL" id="GGC53746.1"/>
    </source>
</evidence>
<proteinExistence type="predicted"/>
<dbReference type="AlphaFoldDB" id="A0A916X959"/>
<dbReference type="Gene3D" id="3.40.50.2000">
    <property type="entry name" value="Glycogen Phosphorylase B"/>
    <property type="match status" value="2"/>
</dbReference>
<comment type="caution">
    <text evidence="2">The sequence shown here is derived from an EMBL/GenBank/DDBJ whole genome shotgun (WGS) entry which is preliminary data.</text>
</comment>
<gene>
    <name evidence="2" type="ORF">GCM10010994_10930</name>
</gene>
<evidence type="ECO:0000313" key="3">
    <source>
        <dbReference type="Proteomes" id="UP000637002"/>
    </source>
</evidence>
<feature type="region of interest" description="Disordered" evidence="1">
    <location>
        <begin position="1"/>
        <end position="27"/>
    </location>
</feature>
<sequence>MQAHARGESETREETMGPVFRSSRRQTPRRPRALLAWELGSRGNVAILLGVAAHLRAAGIECLAALADTRHDQHFLPLGIRTVQTVAWPAARGADVAWTQRPVFGLTDRLANHGLADPASLAGAIGHYEALFGLFKPDVVVCASAFGGLLAAQGRMPVVACGTAQELPPIVAGVPVLFRGPAAVPSWPFPDVLDAINQGLALAGRFPLEQLGSVLAAEEVMPFGPDAFDIFAPWRSAPCLPAYAPGGLASRDADASESSVCLDGRIAATPQVVAGLIRMDGPVRAGIPGLPERERRLLGEGGAVIGDAPAPLPQLLRRSRVLVHHGGPELAGACLAAGVPQVILAQADEGHLTGAYVRDRGLGAYQDVALATTGWLVDCVRHARSDEIATACRAFAPTAQAWYGDDPALLVARTAARLAGITADLGGR</sequence>
<protein>
    <recommendedName>
        <fullName evidence="4">Glycosyltransferase</fullName>
    </recommendedName>
</protein>
<keyword evidence="3" id="KW-1185">Reference proteome</keyword>
<dbReference type="SUPFAM" id="SSF53756">
    <property type="entry name" value="UDP-Glycosyltransferase/glycogen phosphorylase"/>
    <property type="match status" value="1"/>
</dbReference>